<dbReference type="EMBL" id="JBHSKF010000010">
    <property type="protein sequence ID" value="MFC5289335.1"/>
    <property type="molecule type" value="Genomic_DNA"/>
</dbReference>
<sequence>MNTARTVRLSRRAALLGGLGAGACLLTGCQGQTPEIDPKSELALTKPPATAAEPVTTDRKLSTHGRAQEVDIVFVRPSGIPPGPIPVCLALHPKLGGARTFLKYGIAEMLTELARYTSAPFAIAAVDGGNWVGTKYDDPQRMLTEDMPGWLSYHDLASTPFAVIGLGEGAMGALNHARATTGIRAVAAVSPTLYEGWQYAEASGDYQDRAQWEAAEPLRHTSEFSGRAVGVWCGAGDAAFLGTSKDFAGRVKAKGTWAPGGHDEAYWRKALPEALKFVGGHL</sequence>
<comment type="caution">
    <text evidence="1">The sequence shown here is derived from an EMBL/GenBank/DDBJ whole genome shotgun (WGS) entry which is preliminary data.</text>
</comment>
<dbReference type="Gene3D" id="3.40.50.1820">
    <property type="entry name" value="alpha/beta hydrolase"/>
    <property type="match status" value="1"/>
</dbReference>
<dbReference type="PROSITE" id="PS51257">
    <property type="entry name" value="PROKAR_LIPOPROTEIN"/>
    <property type="match status" value="1"/>
</dbReference>
<dbReference type="RefSeq" id="WP_378249179.1">
    <property type="nucleotide sequence ID" value="NZ_JBHSKF010000010.1"/>
</dbReference>
<reference evidence="2" key="1">
    <citation type="journal article" date="2019" name="Int. J. Syst. Evol. Microbiol.">
        <title>The Global Catalogue of Microorganisms (GCM) 10K type strain sequencing project: providing services to taxonomists for standard genome sequencing and annotation.</title>
        <authorList>
            <consortium name="The Broad Institute Genomics Platform"/>
            <consortium name="The Broad Institute Genome Sequencing Center for Infectious Disease"/>
            <person name="Wu L."/>
            <person name="Ma J."/>
        </authorList>
    </citation>
    <scope>NUCLEOTIDE SEQUENCE [LARGE SCALE GENOMIC DNA]</scope>
    <source>
        <strain evidence="2">CCUG 59778</strain>
    </source>
</reference>
<name>A0ABW0ETG8_9PSEU</name>
<protein>
    <submittedName>
        <fullName evidence="1">Esterase</fullName>
    </submittedName>
</protein>
<evidence type="ECO:0000313" key="1">
    <source>
        <dbReference type="EMBL" id="MFC5289335.1"/>
    </source>
</evidence>
<dbReference type="SUPFAM" id="SSF53474">
    <property type="entry name" value="alpha/beta-Hydrolases"/>
    <property type="match status" value="1"/>
</dbReference>
<evidence type="ECO:0000313" key="2">
    <source>
        <dbReference type="Proteomes" id="UP001596157"/>
    </source>
</evidence>
<accession>A0ABW0ETG8</accession>
<dbReference type="Proteomes" id="UP001596157">
    <property type="component" value="Unassembled WGS sequence"/>
</dbReference>
<dbReference type="InterPro" id="IPR029058">
    <property type="entry name" value="AB_hydrolase_fold"/>
</dbReference>
<keyword evidence="2" id="KW-1185">Reference proteome</keyword>
<organism evidence="1 2">
    <name type="scientific">Actinokineospora guangxiensis</name>
    <dbReference type="NCBI Taxonomy" id="1490288"/>
    <lineage>
        <taxon>Bacteria</taxon>
        <taxon>Bacillati</taxon>
        <taxon>Actinomycetota</taxon>
        <taxon>Actinomycetes</taxon>
        <taxon>Pseudonocardiales</taxon>
        <taxon>Pseudonocardiaceae</taxon>
        <taxon>Actinokineospora</taxon>
    </lineage>
</organism>
<gene>
    <name evidence="1" type="ORF">ACFPM7_19970</name>
</gene>
<proteinExistence type="predicted"/>